<keyword evidence="3" id="KW-1185">Reference proteome</keyword>
<feature type="region of interest" description="Disordered" evidence="1">
    <location>
        <begin position="1"/>
        <end position="187"/>
    </location>
</feature>
<feature type="compositionally biased region" description="Basic and acidic residues" evidence="1">
    <location>
        <begin position="14"/>
        <end position="39"/>
    </location>
</feature>
<feature type="compositionally biased region" description="Polar residues" evidence="1">
    <location>
        <begin position="48"/>
        <end position="62"/>
    </location>
</feature>
<name>A0ABZ1D710_9TREE</name>
<feature type="compositionally biased region" description="Basic and acidic residues" evidence="1">
    <location>
        <begin position="226"/>
        <end position="236"/>
    </location>
</feature>
<feature type="compositionally biased region" description="Basic and acidic residues" evidence="1">
    <location>
        <begin position="64"/>
        <end position="77"/>
    </location>
</feature>
<dbReference type="Proteomes" id="UP001329825">
    <property type="component" value="Chromosome 9"/>
</dbReference>
<feature type="compositionally biased region" description="Basic and acidic residues" evidence="1">
    <location>
        <begin position="161"/>
        <end position="187"/>
    </location>
</feature>
<dbReference type="RefSeq" id="XP_062794574.1">
    <property type="nucleotide sequence ID" value="XM_062938523.1"/>
</dbReference>
<dbReference type="GeneID" id="87958956"/>
<dbReference type="EMBL" id="CP141889">
    <property type="protein sequence ID" value="WRT69835.1"/>
    <property type="molecule type" value="Genomic_DNA"/>
</dbReference>
<accession>A0ABZ1D710</accession>
<organism evidence="2 3">
    <name type="scientific">Kwoniella shivajii</name>
    <dbReference type="NCBI Taxonomy" id="564305"/>
    <lineage>
        <taxon>Eukaryota</taxon>
        <taxon>Fungi</taxon>
        <taxon>Dikarya</taxon>
        <taxon>Basidiomycota</taxon>
        <taxon>Agaricomycotina</taxon>
        <taxon>Tremellomycetes</taxon>
        <taxon>Tremellales</taxon>
        <taxon>Cryptococcaceae</taxon>
        <taxon>Kwoniella</taxon>
    </lineage>
</organism>
<evidence type="ECO:0000313" key="2">
    <source>
        <dbReference type="EMBL" id="WRT69835.1"/>
    </source>
</evidence>
<gene>
    <name evidence="2" type="ORF">IL334_006826</name>
</gene>
<feature type="compositionally biased region" description="Low complexity" evidence="1">
    <location>
        <begin position="127"/>
        <end position="149"/>
    </location>
</feature>
<reference evidence="2 3" key="1">
    <citation type="submission" date="2024-01" db="EMBL/GenBank/DDBJ databases">
        <title>Comparative genomics of Cryptococcus and Kwoniella reveals pathogenesis evolution and contrasting modes of karyotype evolution via chromosome fusion or intercentromeric recombination.</title>
        <authorList>
            <person name="Coelho M.A."/>
            <person name="David-Palma M."/>
            <person name="Shea T."/>
            <person name="Bowers K."/>
            <person name="McGinley-Smith S."/>
            <person name="Mohammad A.W."/>
            <person name="Gnirke A."/>
            <person name="Yurkov A.M."/>
            <person name="Nowrousian M."/>
            <person name="Sun S."/>
            <person name="Cuomo C.A."/>
            <person name="Heitman J."/>
        </authorList>
    </citation>
    <scope>NUCLEOTIDE SEQUENCE [LARGE SCALE GENOMIC DNA]</scope>
    <source>
        <strain evidence="2">CBS 11374</strain>
    </source>
</reference>
<proteinExistence type="predicted"/>
<feature type="region of interest" description="Disordered" evidence="1">
    <location>
        <begin position="205"/>
        <end position="236"/>
    </location>
</feature>
<sequence length="236" mass="26740">MAFLLVKAGMKAYKAYDNKQKEKKERERNGSSSPTHDRNPQLGEPSYVTPSSRDTSTPTASRMNDYESSAKDSEETGNRGYPQDKTPFDEPPSYENVIHPPPTSSRQVEQQDWRPDGSNRGQAQLPSHQSQISRQRSNSSSSDDSVNSNDFRRHNPTLTRSELKALRRQYKQERKLAKRQLKAERRADKALYRSDRALMDAKLRSDYGLLSRGGGSGRNPLSTEGDGVRRDGMGRY</sequence>
<evidence type="ECO:0000313" key="3">
    <source>
        <dbReference type="Proteomes" id="UP001329825"/>
    </source>
</evidence>
<evidence type="ECO:0000256" key="1">
    <source>
        <dbReference type="SAM" id="MobiDB-lite"/>
    </source>
</evidence>
<protein>
    <submittedName>
        <fullName evidence="2">Uncharacterized protein</fullName>
    </submittedName>
</protein>